<dbReference type="EC" id="5.1.1.1" evidence="6"/>
<protein>
    <submittedName>
        <fullName evidence="6">Alanine racemase</fullName>
        <ecNumber evidence="6">5.1.1.1</ecNumber>
    </submittedName>
</protein>
<accession>A0A7V2SW13</accession>
<feature type="domain" description="Alanine racemase C-terminal" evidence="5">
    <location>
        <begin position="140"/>
        <end position="268"/>
    </location>
</feature>
<evidence type="ECO:0000259" key="5">
    <source>
        <dbReference type="SMART" id="SM01005"/>
    </source>
</evidence>
<dbReference type="Gene3D" id="3.20.20.10">
    <property type="entry name" value="Alanine racemase"/>
    <property type="match status" value="1"/>
</dbReference>
<dbReference type="EMBL" id="DRND01000305">
    <property type="protein sequence ID" value="HFC47002.1"/>
    <property type="molecule type" value="Genomic_DNA"/>
</dbReference>
<dbReference type="AlphaFoldDB" id="A0A7V2SW13"/>
<dbReference type="InterPro" id="IPR000821">
    <property type="entry name" value="Ala_racemase"/>
</dbReference>
<dbReference type="Pfam" id="PF01168">
    <property type="entry name" value="Ala_racemase_N"/>
    <property type="match status" value="1"/>
</dbReference>
<sequence length="277" mass="30300">ITSREDALLVSRVAQRLGKGAHCHLKVDSGMTRFGLTEEEVLSLVQARREVLSGVNLEGLYSHLACADEPDSPFNREQIQDFHRILDGVKALGWMPHLVHLLNSSGIFNFPQEQLDAVRPGIALYGAMDGGRETGPLRQVMRVVTKVRTIRCIPRGAFVGYGSTFRLERDSRLAVIPMGYDDGLMRSLSNRGSVLVRGRRVPIVGRISMRSTVIDVTECPGVDVGDEVVIIGTQGDESMSAVELAASAGTISYELLCLLGTRNPRIFIDAEVDEISP</sequence>
<reference evidence="6" key="1">
    <citation type="journal article" date="2020" name="mSystems">
        <title>Genome- and Community-Level Interaction Insights into Carbon Utilization and Element Cycling Functions of Hydrothermarchaeota in Hydrothermal Sediment.</title>
        <authorList>
            <person name="Zhou Z."/>
            <person name="Liu Y."/>
            <person name="Xu W."/>
            <person name="Pan J."/>
            <person name="Luo Z.H."/>
            <person name="Li M."/>
        </authorList>
    </citation>
    <scope>NUCLEOTIDE SEQUENCE [LARGE SCALE GENOMIC DNA]</scope>
    <source>
        <strain evidence="6">HyVt-503</strain>
    </source>
</reference>
<feature type="non-terminal residue" evidence="6">
    <location>
        <position position="1"/>
    </location>
</feature>
<evidence type="ECO:0000313" key="6">
    <source>
        <dbReference type="EMBL" id="HFC47002.1"/>
    </source>
</evidence>
<dbReference type="GO" id="GO:0030632">
    <property type="term" value="P:D-alanine biosynthetic process"/>
    <property type="evidence" value="ECO:0007669"/>
    <property type="project" value="TreeGrafter"/>
</dbReference>
<comment type="cofactor">
    <cofactor evidence="1">
        <name>pyridoxal 5'-phosphate</name>
        <dbReference type="ChEBI" id="CHEBI:597326"/>
    </cofactor>
</comment>
<evidence type="ECO:0000256" key="1">
    <source>
        <dbReference type="ARBA" id="ARBA00001933"/>
    </source>
</evidence>
<dbReference type="GO" id="GO:0030170">
    <property type="term" value="F:pyridoxal phosphate binding"/>
    <property type="evidence" value="ECO:0007669"/>
    <property type="project" value="TreeGrafter"/>
</dbReference>
<keyword evidence="3 6" id="KW-0413">Isomerase</keyword>
<dbReference type="GO" id="GO:0008784">
    <property type="term" value="F:alanine racemase activity"/>
    <property type="evidence" value="ECO:0007669"/>
    <property type="project" value="UniProtKB-EC"/>
</dbReference>
<dbReference type="SMART" id="SM01005">
    <property type="entry name" value="Ala_racemase_C"/>
    <property type="match status" value="1"/>
</dbReference>
<dbReference type="InterPro" id="IPR011079">
    <property type="entry name" value="Ala_racemase_C"/>
</dbReference>
<dbReference type="Gene3D" id="2.40.37.10">
    <property type="entry name" value="Lyase, Ornithine Decarboxylase, Chain A, domain 1"/>
    <property type="match status" value="1"/>
</dbReference>
<evidence type="ECO:0000256" key="3">
    <source>
        <dbReference type="ARBA" id="ARBA00023235"/>
    </source>
</evidence>
<dbReference type="PRINTS" id="PR00992">
    <property type="entry name" value="ALARACEMASE"/>
</dbReference>
<dbReference type="PANTHER" id="PTHR30511">
    <property type="entry name" value="ALANINE RACEMASE"/>
    <property type="match status" value="1"/>
</dbReference>
<name>A0A7V2SW13_9BACT</name>
<gene>
    <name evidence="6" type="primary">alr</name>
    <name evidence="6" type="ORF">ENJ63_03885</name>
</gene>
<dbReference type="NCBIfam" id="TIGR00492">
    <property type="entry name" value="alr"/>
    <property type="match status" value="1"/>
</dbReference>
<feature type="binding site" evidence="4">
    <location>
        <position position="209"/>
    </location>
    <ligand>
        <name>substrate</name>
    </ligand>
</feature>
<evidence type="ECO:0000256" key="4">
    <source>
        <dbReference type="PIRSR" id="PIRSR600821-52"/>
    </source>
</evidence>
<keyword evidence="2" id="KW-0663">Pyridoxal phosphate</keyword>
<dbReference type="Proteomes" id="UP000885797">
    <property type="component" value="Unassembled WGS sequence"/>
</dbReference>
<dbReference type="GO" id="GO:0005829">
    <property type="term" value="C:cytosol"/>
    <property type="evidence" value="ECO:0007669"/>
    <property type="project" value="TreeGrafter"/>
</dbReference>
<dbReference type="Pfam" id="PF00842">
    <property type="entry name" value="Ala_racemase_C"/>
    <property type="match status" value="1"/>
</dbReference>
<proteinExistence type="predicted"/>
<evidence type="ECO:0000256" key="2">
    <source>
        <dbReference type="ARBA" id="ARBA00022898"/>
    </source>
</evidence>
<dbReference type="CDD" id="cd00430">
    <property type="entry name" value="PLPDE_III_AR"/>
    <property type="match status" value="1"/>
</dbReference>
<dbReference type="PANTHER" id="PTHR30511:SF0">
    <property type="entry name" value="ALANINE RACEMASE, CATABOLIC-RELATED"/>
    <property type="match status" value="1"/>
</dbReference>
<dbReference type="InterPro" id="IPR001608">
    <property type="entry name" value="Ala_racemase_N"/>
</dbReference>
<dbReference type="SUPFAM" id="SSF50621">
    <property type="entry name" value="Alanine racemase C-terminal domain-like"/>
    <property type="match status" value="1"/>
</dbReference>
<dbReference type="InterPro" id="IPR029066">
    <property type="entry name" value="PLP-binding_barrel"/>
</dbReference>
<feature type="binding site" evidence="4">
    <location>
        <position position="33"/>
    </location>
    <ligand>
        <name>substrate</name>
    </ligand>
</feature>
<comment type="caution">
    <text evidence="6">The sequence shown here is derived from an EMBL/GenBank/DDBJ whole genome shotgun (WGS) entry which is preliminary data.</text>
</comment>
<dbReference type="InterPro" id="IPR009006">
    <property type="entry name" value="Ala_racemase/Decarboxylase_C"/>
</dbReference>
<dbReference type="SUPFAM" id="SSF51419">
    <property type="entry name" value="PLP-binding barrel"/>
    <property type="match status" value="1"/>
</dbReference>
<organism evidence="6">
    <name type="scientific">Dissulfuribacter thermophilus</name>
    <dbReference type="NCBI Taxonomy" id="1156395"/>
    <lineage>
        <taxon>Bacteria</taxon>
        <taxon>Pseudomonadati</taxon>
        <taxon>Thermodesulfobacteriota</taxon>
        <taxon>Dissulfuribacteria</taxon>
        <taxon>Dissulfuribacterales</taxon>
        <taxon>Dissulfuribacteraceae</taxon>
        <taxon>Dissulfuribacter</taxon>
    </lineage>
</organism>